<organism evidence="2 3">
    <name type="scientific">Plasmodium ovale</name>
    <name type="common">malaria parasite P. ovale</name>
    <dbReference type="NCBI Taxonomy" id="36330"/>
    <lineage>
        <taxon>Eukaryota</taxon>
        <taxon>Sar</taxon>
        <taxon>Alveolata</taxon>
        <taxon>Apicomplexa</taxon>
        <taxon>Aconoidasida</taxon>
        <taxon>Haemosporida</taxon>
        <taxon>Plasmodiidae</taxon>
        <taxon>Plasmodium</taxon>
        <taxon>Plasmodium (Plasmodium)</taxon>
    </lineage>
</organism>
<dbReference type="Pfam" id="PF05795">
    <property type="entry name" value="Plasmodium_Vir"/>
    <property type="match status" value="1"/>
</dbReference>
<reference evidence="2 3" key="1">
    <citation type="submission" date="2016-06" db="EMBL/GenBank/DDBJ databases">
        <authorList>
            <consortium name="Pathogen Informatics"/>
        </authorList>
    </citation>
    <scope>NUCLEOTIDE SEQUENCE [LARGE SCALE GENOMIC DNA]</scope>
</reference>
<name>A0A1C3KKN9_PLAOA</name>
<dbReference type="InterPro" id="IPR008780">
    <property type="entry name" value="Plasmodium_Vir"/>
</dbReference>
<evidence type="ECO:0000313" key="3">
    <source>
        <dbReference type="Proteomes" id="UP000243200"/>
    </source>
</evidence>
<evidence type="ECO:0000313" key="2">
    <source>
        <dbReference type="EMBL" id="SBT74554.1"/>
    </source>
</evidence>
<feature type="transmembrane region" description="Helical" evidence="1">
    <location>
        <begin position="250"/>
        <end position="268"/>
    </location>
</feature>
<dbReference type="Proteomes" id="UP000243200">
    <property type="component" value="Unassembled WGS sequence"/>
</dbReference>
<proteinExistence type="predicted"/>
<dbReference type="OrthoDB" id="10372451at2759"/>
<dbReference type="VEuPathDB" id="PlasmoDB:PocGH01_00195800"/>
<gene>
    <name evidence="2" type="primary">PowCR01_000229200</name>
    <name evidence="2" type="ORF">POWCR01_000229200</name>
</gene>
<dbReference type="EMBL" id="FLRJ01000733">
    <property type="protein sequence ID" value="SBT74554.1"/>
    <property type="molecule type" value="Genomic_DNA"/>
</dbReference>
<evidence type="ECO:0000256" key="1">
    <source>
        <dbReference type="SAM" id="Phobius"/>
    </source>
</evidence>
<accession>A0A1C3KKN9</accession>
<protein>
    <submittedName>
        <fullName evidence="2">PIR protein</fullName>
    </submittedName>
</protein>
<sequence length="324" mass="38186">MTSIAEEEYYNAVSKLPTDKCRLNITIINPIREQYEALCEMKGKTHLKDEKDFIDHCVKVTSYIENFYENCPIKDNPKHCKFFNYILNEEVRNNRYTKYNDVMLMNAYKDISSEMGICKDDVEFIQQEDFTKINDLHNMNYKLKSFLNNINDSGYNCREVNNSVDLYKSYERMCNKQNINIFCNKLNEYKSYYIRHIAQILPKCPQIDETLPSFGIIGAEDDESEMQGSFHDGDEVLVASSGLGFSRSNILIAFSSLLLIFFIIFILYKFTPVGPWILPQIRNMKQNLNNIFKEILHFFYKSKTQRINTQKNQINLQYLSLENE</sequence>
<dbReference type="VEuPathDB" id="PlasmoDB:POWCR01_000229200"/>
<keyword evidence="1" id="KW-0812">Transmembrane</keyword>
<dbReference type="AlphaFoldDB" id="A0A1C3KKN9"/>
<keyword evidence="1" id="KW-0472">Membrane</keyword>
<keyword evidence="1" id="KW-1133">Transmembrane helix</keyword>